<proteinExistence type="predicted"/>
<comment type="caution">
    <text evidence="1">The sequence shown here is derived from an EMBL/GenBank/DDBJ whole genome shotgun (WGS) entry which is preliminary data.</text>
</comment>
<reference evidence="2" key="1">
    <citation type="journal article" date="2024" name="Front. Bioeng. Biotechnol.">
        <title>Genome-scale model development and genomic sequencing of the oleaginous clade Lipomyces.</title>
        <authorList>
            <person name="Czajka J.J."/>
            <person name="Han Y."/>
            <person name="Kim J."/>
            <person name="Mondo S.J."/>
            <person name="Hofstad B.A."/>
            <person name="Robles A."/>
            <person name="Haridas S."/>
            <person name="Riley R."/>
            <person name="LaButti K."/>
            <person name="Pangilinan J."/>
            <person name="Andreopoulos W."/>
            <person name="Lipzen A."/>
            <person name="Yan J."/>
            <person name="Wang M."/>
            <person name="Ng V."/>
            <person name="Grigoriev I.V."/>
            <person name="Spatafora J.W."/>
            <person name="Magnuson J.K."/>
            <person name="Baker S.E."/>
            <person name="Pomraning K.R."/>
        </authorList>
    </citation>
    <scope>NUCLEOTIDE SEQUENCE [LARGE SCALE GENOMIC DNA]</scope>
    <source>
        <strain evidence="2">CBS 10300</strain>
    </source>
</reference>
<sequence>MAAASNQPPVDTLPETSSVMYSGAAMVDMQAVGKEGVRFGNYTLGTTLGEGEFGKVKLGWRRDGKHPAEVAVKLIKKESIPPMSNREAKFQREIIVLRHLRHPNIVRLQEIIQNEKYIGIVLEYASGGELFDYILEHKYLKDNSACRLFAQLVSGVDYLHSKGIVHRDLKLENLLLDKHKNIIITDFGFANVFNPDDAMSGRQTADLMSTSCGSPCYAAPELVVSEGKYSGRKVDVWSCGVILYAMLAGYLPYDDDPENPNGTNITQLYRYITTTPLTFPEYVKPMPRDLLRRILVANPEERADLLEVRAHSWLLPYAKFLSVTPKQWEEMLSPERIEKMARHPRERHSYMKTSHYSMAGPEHLHRTRTQNIPPPTVSEKHRSYQHPATRGISDLSNVDDIENVQQQLHQTTISQAPHHTRSEKRHTVQLEYSKPPTHTPRTMEALKESASRPTEEHVRNNQISTHSTIAEEAGTTDLETMTKSGSTSAIPSARLPDTILAPPVEESSKSSPRATESSRLPIPTRKARPTTFQFIPTEGTSTEPGAIRTAVAPSQLSPQEKDSVPSAGASSRKRERPQSMFIPSQPSAQVDISRKLTNSESTAPGIATKRPTKEPSVRGHRRGTSSIGYGAEKFFGRILGATSTNTVQTPATARAKKPAGIPQRSNTTIGRPDYVPHAKTDAQKRYSLVGTTSAKHEKNPSDASPAKVRVQQRMAQTTPAPTTSSPMAVKTTQAKKLYNKYEEKRTQPGSGPAKKVMDFFRRRGTAKAVIVVEEKPSN</sequence>
<dbReference type="Proteomes" id="UP001489719">
    <property type="component" value="Unassembled WGS sequence"/>
</dbReference>
<evidence type="ECO:0000313" key="1">
    <source>
        <dbReference type="EMBL" id="KAK9324226.1"/>
    </source>
</evidence>
<dbReference type="EMBL" id="MU970052">
    <property type="protein sequence ID" value="KAK9324226.1"/>
    <property type="molecule type" value="Genomic_DNA"/>
</dbReference>
<organism evidence="1 2">
    <name type="scientific">Lipomyces orientalis</name>
    <dbReference type="NCBI Taxonomy" id="1233043"/>
    <lineage>
        <taxon>Eukaryota</taxon>
        <taxon>Fungi</taxon>
        <taxon>Dikarya</taxon>
        <taxon>Ascomycota</taxon>
        <taxon>Saccharomycotina</taxon>
        <taxon>Lipomycetes</taxon>
        <taxon>Lipomycetales</taxon>
        <taxon>Lipomycetaceae</taxon>
        <taxon>Lipomyces</taxon>
    </lineage>
</organism>
<name>A0ACC3TT78_9ASCO</name>
<accession>A0ACC3TT78</accession>
<keyword evidence="2" id="KW-1185">Reference proteome</keyword>
<gene>
    <name evidence="1" type="ORF">V1517DRAFT_306344</name>
</gene>
<protein>
    <submittedName>
        <fullName evidence="1">Kinase-like domain-containing protein</fullName>
    </submittedName>
</protein>
<evidence type="ECO:0000313" key="2">
    <source>
        <dbReference type="Proteomes" id="UP001489719"/>
    </source>
</evidence>